<feature type="region of interest" description="Disordered" evidence="1">
    <location>
        <begin position="81"/>
        <end position="108"/>
    </location>
</feature>
<feature type="region of interest" description="Disordered" evidence="1">
    <location>
        <begin position="473"/>
        <end position="518"/>
    </location>
</feature>
<feature type="region of interest" description="Disordered" evidence="1">
    <location>
        <begin position="33"/>
        <end position="65"/>
    </location>
</feature>
<sequence>MDTRGKRGATAKLSEDELETLRQALMKQEERLRNQGAVLDKERADIEKEREVEKEQLQAERDDLQRGHEIERARLNAERRVLEQDRENLSRTREQSERANHTTYPGREQDTTHIEQTGATRDLLLSFKEELLRELSSLRRDVDQIKYQDPSYTLTDAQRQYQTFPPEDNLSEVSQMPKISFREATESVPYFDGRNLPLPQFIRACRRAKEIVPSSSERNLTKLLINKLRGQAYYAVEDEPCETIAQLIDLLNGAFGSAKTIDQYRGELSTIFIRREEHMLDYISRVKDLRSAILDAERRSRGSLPPSIANEIDALTARSFCDGLPLQYRLQISPECHTRPFEAFATAKTLAKREELDKSRYTPKLRAENYQRGLVPANPLRGPLAHSTPEHSRTPPGRYPLGRDRDYVASRSFDNAGRSTFPRDTETREIRADRNINYQRPPGNDREYPATRWCRYCKNAGHEIEQCRKREYNNSRAMQGNSTSPPRAVDESRAGRTQDQSRPVRVIETQPDEKTDAK</sequence>
<dbReference type="EMBL" id="KQ982888">
    <property type="protein sequence ID" value="KYQ49637.1"/>
    <property type="molecule type" value="Genomic_DNA"/>
</dbReference>
<feature type="region of interest" description="Disordered" evidence="1">
    <location>
        <begin position="375"/>
        <end position="445"/>
    </location>
</feature>
<evidence type="ECO:0000313" key="3">
    <source>
        <dbReference type="Proteomes" id="UP000075809"/>
    </source>
</evidence>
<evidence type="ECO:0000256" key="1">
    <source>
        <dbReference type="SAM" id="MobiDB-lite"/>
    </source>
</evidence>
<feature type="compositionally biased region" description="Basic and acidic residues" evidence="1">
    <location>
        <begin position="421"/>
        <end position="434"/>
    </location>
</feature>
<feature type="compositionally biased region" description="Polar residues" evidence="1">
    <location>
        <begin position="474"/>
        <end position="485"/>
    </location>
</feature>
<accession>A0A151WP99</accession>
<reference evidence="2 3" key="1">
    <citation type="submission" date="2015-09" db="EMBL/GenBank/DDBJ databases">
        <title>Trachymyrmex zeteki WGS genome.</title>
        <authorList>
            <person name="Nygaard S."/>
            <person name="Hu H."/>
            <person name="Boomsma J."/>
            <person name="Zhang G."/>
        </authorList>
    </citation>
    <scope>NUCLEOTIDE SEQUENCE [LARGE SCALE GENOMIC DNA]</scope>
    <source>
        <strain evidence="2">Tzet28-1</strain>
        <tissue evidence="2">Whole body</tissue>
    </source>
</reference>
<organism evidence="2 3">
    <name type="scientific">Mycetomoellerius zeteki</name>
    <dbReference type="NCBI Taxonomy" id="64791"/>
    <lineage>
        <taxon>Eukaryota</taxon>
        <taxon>Metazoa</taxon>
        <taxon>Ecdysozoa</taxon>
        <taxon>Arthropoda</taxon>
        <taxon>Hexapoda</taxon>
        <taxon>Insecta</taxon>
        <taxon>Pterygota</taxon>
        <taxon>Neoptera</taxon>
        <taxon>Endopterygota</taxon>
        <taxon>Hymenoptera</taxon>
        <taxon>Apocrita</taxon>
        <taxon>Aculeata</taxon>
        <taxon>Formicoidea</taxon>
        <taxon>Formicidae</taxon>
        <taxon>Myrmicinae</taxon>
        <taxon>Mycetomoellerius</taxon>
    </lineage>
</organism>
<evidence type="ECO:0000313" key="2">
    <source>
        <dbReference type="EMBL" id="KYQ49637.1"/>
    </source>
</evidence>
<gene>
    <name evidence="2" type="ORF">ALC60_11284</name>
</gene>
<dbReference type="AlphaFoldDB" id="A0A151WP99"/>
<feature type="compositionally biased region" description="Basic and acidic residues" evidence="1">
    <location>
        <begin position="81"/>
        <end position="100"/>
    </location>
</feature>
<proteinExistence type="predicted"/>
<dbReference type="Proteomes" id="UP000075809">
    <property type="component" value="Unassembled WGS sequence"/>
</dbReference>
<name>A0A151WP99_9HYME</name>
<dbReference type="STRING" id="64791.A0A151WP99"/>
<keyword evidence="3" id="KW-1185">Reference proteome</keyword>
<protein>
    <submittedName>
        <fullName evidence="2">Uncharacterized protein</fullName>
    </submittedName>
</protein>